<evidence type="ECO:0000256" key="1">
    <source>
        <dbReference type="ARBA" id="ARBA00023063"/>
    </source>
</evidence>
<comment type="caution">
    <text evidence="2">The sequence shown here is derived from an EMBL/GenBank/DDBJ whole genome shotgun (WGS) entry which is preliminary data.</text>
</comment>
<gene>
    <name evidence="2" type="primary">narJ</name>
    <name evidence="2" type="ORF">DXH95_08930</name>
</gene>
<dbReference type="InterPro" id="IPR036411">
    <property type="entry name" value="TorD-like_sf"/>
</dbReference>
<dbReference type="GO" id="GO:0042128">
    <property type="term" value="P:nitrate assimilation"/>
    <property type="evidence" value="ECO:0007669"/>
    <property type="project" value="UniProtKB-KW"/>
</dbReference>
<dbReference type="NCBIfam" id="TIGR00684">
    <property type="entry name" value="narJ"/>
    <property type="match status" value="1"/>
</dbReference>
<dbReference type="InterPro" id="IPR003765">
    <property type="entry name" value="NO3_reductase_chaperone_NarJ"/>
</dbReference>
<dbReference type="EMBL" id="QRGP01000001">
    <property type="protein sequence ID" value="RDV07449.1"/>
    <property type="molecule type" value="Genomic_DNA"/>
</dbReference>
<dbReference type="Gene3D" id="1.10.3480.10">
    <property type="entry name" value="TorD-like"/>
    <property type="match status" value="1"/>
</dbReference>
<evidence type="ECO:0000313" key="3">
    <source>
        <dbReference type="Proteomes" id="UP000263833"/>
    </source>
</evidence>
<reference evidence="3" key="1">
    <citation type="submission" date="2018-08" db="EMBL/GenBank/DDBJ databases">
        <authorList>
            <person name="Kim S.-J."/>
            <person name="Jung G.-Y."/>
        </authorList>
    </citation>
    <scope>NUCLEOTIDE SEQUENCE [LARGE SCALE GENOMIC DNA]</scope>
    <source>
        <strain evidence="3">GY_G</strain>
    </source>
</reference>
<dbReference type="InterPro" id="IPR020945">
    <property type="entry name" value="DMSO/NO3_reduct_chaperone"/>
</dbReference>
<protein>
    <submittedName>
        <fullName evidence="2">Nitrate reductase molybdenum cofactor assembly chaperone</fullName>
    </submittedName>
</protein>
<evidence type="ECO:0000313" key="2">
    <source>
        <dbReference type="EMBL" id="RDV07449.1"/>
    </source>
</evidence>
<dbReference type="PANTHER" id="PTHR43680">
    <property type="entry name" value="NITRATE REDUCTASE MOLYBDENUM COFACTOR ASSEMBLY CHAPERONE"/>
    <property type="match status" value="1"/>
</dbReference>
<name>A0A371BIN9_9SPHN</name>
<dbReference type="PANTHER" id="PTHR43680:SF2">
    <property type="entry name" value="NITRATE REDUCTASE MOLYBDENUM COFACTOR ASSEMBLY CHAPERONE NARJ"/>
    <property type="match status" value="1"/>
</dbReference>
<keyword evidence="1" id="KW-0534">Nitrate assimilation</keyword>
<proteinExistence type="predicted"/>
<sequence length="237" mass="25997">MGTVTLRALSALLHYPDKDLRAAVPEIRRALLLERVVGEKQMLRLEPLLFRLSGGDLIALQEHYVELFDRGRTHSLHLFEHVHGESRDRGQAMVDLRDRYVAAGLDPASNELPDYLPLFLEYCSTLPKEEALAELSEPGAIIAMLADRLDARGTDYAGLLAVLRDLSGGQSVPPEAMIVVEDPDDLDALDAAWEEEQITFGAMAPSAPDAAPACPQAQSMVSRILDPLHANQPSRSL</sequence>
<dbReference type="Pfam" id="PF02613">
    <property type="entry name" value="Nitrate_red_del"/>
    <property type="match status" value="1"/>
</dbReference>
<dbReference type="OrthoDB" id="8478585at2"/>
<dbReference type="GO" id="GO:0051082">
    <property type="term" value="F:unfolded protein binding"/>
    <property type="evidence" value="ECO:0007669"/>
    <property type="project" value="InterPro"/>
</dbReference>
<dbReference type="GO" id="GO:0051131">
    <property type="term" value="P:chaperone-mediated protein complex assembly"/>
    <property type="evidence" value="ECO:0007669"/>
    <property type="project" value="InterPro"/>
</dbReference>
<dbReference type="GO" id="GO:0016530">
    <property type="term" value="F:metallochaperone activity"/>
    <property type="evidence" value="ECO:0007669"/>
    <property type="project" value="TreeGrafter"/>
</dbReference>
<dbReference type="SUPFAM" id="SSF89155">
    <property type="entry name" value="TorD-like"/>
    <property type="match status" value="1"/>
</dbReference>
<organism evidence="2 3">
    <name type="scientific">Sphingorhabdus pulchriflava</name>
    <dbReference type="NCBI Taxonomy" id="2292257"/>
    <lineage>
        <taxon>Bacteria</taxon>
        <taxon>Pseudomonadati</taxon>
        <taxon>Pseudomonadota</taxon>
        <taxon>Alphaproteobacteria</taxon>
        <taxon>Sphingomonadales</taxon>
        <taxon>Sphingomonadaceae</taxon>
        <taxon>Sphingorhabdus</taxon>
    </lineage>
</organism>
<dbReference type="AlphaFoldDB" id="A0A371BIN9"/>
<dbReference type="Proteomes" id="UP000263833">
    <property type="component" value="Unassembled WGS sequence"/>
</dbReference>
<accession>A0A371BIN9</accession>
<keyword evidence="3" id="KW-1185">Reference proteome</keyword>
<dbReference type="RefSeq" id="WP_115548996.1">
    <property type="nucleotide sequence ID" value="NZ_QRGP01000001.1"/>
</dbReference>